<dbReference type="SUPFAM" id="SSF88697">
    <property type="entry name" value="PUA domain-like"/>
    <property type="match status" value="1"/>
</dbReference>
<dbReference type="GO" id="GO:0043565">
    <property type="term" value="F:sequence-specific DNA binding"/>
    <property type="evidence" value="ECO:0007669"/>
    <property type="project" value="UniProtKB-UniRule"/>
</dbReference>
<dbReference type="InterPro" id="IPR008268">
    <property type="entry name" value="Peptidase_S16_AS"/>
</dbReference>
<evidence type="ECO:0000256" key="15">
    <source>
        <dbReference type="PIRNR" id="PIRNR001174"/>
    </source>
</evidence>
<dbReference type="PRINTS" id="PR00830">
    <property type="entry name" value="ENDOLAPTASE"/>
</dbReference>
<dbReference type="InterPro" id="IPR003593">
    <property type="entry name" value="AAA+_ATPase"/>
</dbReference>
<comment type="induction">
    <text evidence="14">By heat shock.</text>
</comment>
<dbReference type="CDD" id="cd19500">
    <property type="entry name" value="RecA-like_Lon"/>
    <property type="match status" value="1"/>
</dbReference>
<evidence type="ECO:0000259" key="21">
    <source>
        <dbReference type="PROSITE" id="PS51787"/>
    </source>
</evidence>
<evidence type="ECO:0000256" key="13">
    <source>
        <dbReference type="ARBA" id="ARBA00082722"/>
    </source>
</evidence>
<feature type="active site" evidence="14 16">
    <location>
        <position position="725"/>
    </location>
</feature>
<evidence type="ECO:0000256" key="10">
    <source>
        <dbReference type="ARBA" id="ARBA00053875"/>
    </source>
</evidence>
<evidence type="ECO:0000256" key="11">
    <source>
        <dbReference type="ARBA" id="ARBA00066743"/>
    </source>
</evidence>
<dbReference type="Gene3D" id="2.30.130.40">
    <property type="entry name" value="LON domain-like"/>
    <property type="match status" value="1"/>
</dbReference>
<comment type="similarity">
    <text evidence="14 15 18 19">Belongs to the peptidase S16 family.</text>
</comment>
<dbReference type="Gene3D" id="1.20.5.5270">
    <property type="match status" value="1"/>
</dbReference>
<dbReference type="InterPro" id="IPR015947">
    <property type="entry name" value="PUA-like_sf"/>
</dbReference>
<keyword evidence="4 14" id="KW-0547">Nucleotide-binding</keyword>
<dbReference type="GO" id="GO:0005737">
    <property type="term" value="C:cytoplasm"/>
    <property type="evidence" value="ECO:0007669"/>
    <property type="project" value="UniProtKB-SubCell"/>
</dbReference>
<dbReference type="Gene3D" id="1.10.8.60">
    <property type="match status" value="1"/>
</dbReference>
<keyword evidence="3 14" id="KW-0645">Protease</keyword>
<evidence type="ECO:0000256" key="5">
    <source>
        <dbReference type="ARBA" id="ARBA00022801"/>
    </source>
</evidence>
<keyword evidence="8 14" id="KW-0346">Stress response</keyword>
<dbReference type="InterPro" id="IPR027543">
    <property type="entry name" value="Lon_bac"/>
</dbReference>
<dbReference type="Pfam" id="PF05362">
    <property type="entry name" value="Lon_C"/>
    <property type="match status" value="1"/>
</dbReference>
<evidence type="ECO:0000256" key="18">
    <source>
        <dbReference type="PROSITE-ProRule" id="PRU01122"/>
    </source>
</evidence>
<organism evidence="22 23">
    <name type="scientific">Nocardia stercoris</name>
    <dbReference type="NCBI Taxonomy" id="2483361"/>
    <lineage>
        <taxon>Bacteria</taxon>
        <taxon>Bacillati</taxon>
        <taxon>Actinomycetota</taxon>
        <taxon>Actinomycetes</taxon>
        <taxon>Mycobacteriales</taxon>
        <taxon>Nocardiaceae</taxon>
        <taxon>Nocardia</taxon>
    </lineage>
</organism>
<keyword evidence="5 14" id="KW-0378">Hydrolase</keyword>
<dbReference type="EC" id="3.4.21.53" evidence="11 14"/>
<dbReference type="InterPro" id="IPR004815">
    <property type="entry name" value="Lon_bac/euk-typ"/>
</dbReference>
<reference evidence="22 23" key="1">
    <citation type="submission" date="2018-10" db="EMBL/GenBank/DDBJ databases">
        <title>Isolation from cow dung.</title>
        <authorList>
            <person name="Ling L."/>
        </authorList>
    </citation>
    <scope>NUCLEOTIDE SEQUENCE [LARGE SCALE GENOMIC DNA]</scope>
    <source>
        <strain evidence="22 23">NEAU-LL90</strain>
    </source>
</reference>
<dbReference type="PANTHER" id="PTHR10046">
    <property type="entry name" value="ATP DEPENDENT LON PROTEASE FAMILY MEMBER"/>
    <property type="match status" value="1"/>
</dbReference>
<evidence type="ECO:0000256" key="6">
    <source>
        <dbReference type="ARBA" id="ARBA00022825"/>
    </source>
</evidence>
<comment type="function">
    <text evidence="10 14">ATP-dependent serine protease that mediates the selective degradation of mutant and abnormal proteins as well as certain short-lived regulatory proteins. Required for cellular homeostasis and for survival from DNA damage and developmental changes induced by stress. Degrades polypeptides processively to yield small peptide fragments that are 5 to 10 amino acids long. Binds to DNA in a double-stranded, site-specific manner.</text>
</comment>
<dbReference type="GO" id="GO:0004176">
    <property type="term" value="F:ATP-dependent peptidase activity"/>
    <property type="evidence" value="ECO:0007669"/>
    <property type="project" value="UniProtKB-UniRule"/>
</dbReference>
<feature type="domain" description="Lon proteolytic" evidence="20">
    <location>
        <begin position="596"/>
        <end position="776"/>
    </location>
</feature>
<dbReference type="HAMAP" id="MF_01973">
    <property type="entry name" value="lon_bact"/>
    <property type="match status" value="1"/>
</dbReference>
<evidence type="ECO:0000256" key="19">
    <source>
        <dbReference type="RuleBase" id="RU000591"/>
    </source>
</evidence>
<dbReference type="GO" id="GO:0006515">
    <property type="term" value="P:protein quality control for misfolded or incompletely synthesized proteins"/>
    <property type="evidence" value="ECO:0007669"/>
    <property type="project" value="UniProtKB-UniRule"/>
</dbReference>
<dbReference type="Pfam" id="PF22667">
    <property type="entry name" value="Lon_lid"/>
    <property type="match status" value="1"/>
</dbReference>
<dbReference type="SUPFAM" id="SSF54211">
    <property type="entry name" value="Ribosomal protein S5 domain 2-like"/>
    <property type="match status" value="1"/>
</dbReference>
<feature type="active site" evidence="14 16">
    <location>
        <position position="682"/>
    </location>
</feature>
<dbReference type="PIRSF" id="PIRSF001174">
    <property type="entry name" value="Lon_proteas"/>
    <property type="match status" value="1"/>
</dbReference>
<evidence type="ECO:0000313" key="23">
    <source>
        <dbReference type="Proteomes" id="UP000279275"/>
    </source>
</evidence>
<dbReference type="Pfam" id="PF02190">
    <property type="entry name" value="LON_substr_bdg"/>
    <property type="match status" value="1"/>
</dbReference>
<evidence type="ECO:0000256" key="8">
    <source>
        <dbReference type="ARBA" id="ARBA00023016"/>
    </source>
</evidence>
<feature type="binding site" evidence="14 17">
    <location>
        <begin position="341"/>
        <end position="348"/>
    </location>
    <ligand>
        <name>ATP</name>
        <dbReference type="ChEBI" id="CHEBI:30616"/>
    </ligand>
</feature>
<dbReference type="InterPro" id="IPR027417">
    <property type="entry name" value="P-loop_NTPase"/>
</dbReference>
<evidence type="ECO:0000256" key="12">
    <source>
        <dbReference type="ARBA" id="ARBA00071934"/>
    </source>
</evidence>
<dbReference type="Pfam" id="PF00004">
    <property type="entry name" value="AAA"/>
    <property type="match status" value="1"/>
</dbReference>
<dbReference type="GO" id="GO:0005524">
    <property type="term" value="F:ATP binding"/>
    <property type="evidence" value="ECO:0007669"/>
    <property type="project" value="UniProtKB-UniRule"/>
</dbReference>
<evidence type="ECO:0000256" key="16">
    <source>
        <dbReference type="PIRSR" id="PIRSR001174-1"/>
    </source>
</evidence>
<dbReference type="PROSITE" id="PS51786">
    <property type="entry name" value="LON_PROTEOLYTIC"/>
    <property type="match status" value="1"/>
</dbReference>
<dbReference type="GO" id="GO:0004252">
    <property type="term" value="F:serine-type endopeptidase activity"/>
    <property type="evidence" value="ECO:0007669"/>
    <property type="project" value="UniProtKB-UniRule"/>
</dbReference>
<dbReference type="InterPro" id="IPR003959">
    <property type="entry name" value="ATPase_AAA_core"/>
</dbReference>
<feature type="domain" description="Lon N-terminal" evidence="21">
    <location>
        <begin position="1"/>
        <end position="182"/>
    </location>
</feature>
<dbReference type="EMBL" id="RFFH01000002">
    <property type="protein sequence ID" value="RMI34418.1"/>
    <property type="molecule type" value="Genomic_DNA"/>
</dbReference>
<dbReference type="Gene3D" id="1.20.58.1480">
    <property type="match status" value="1"/>
</dbReference>
<dbReference type="PROSITE" id="PS01046">
    <property type="entry name" value="LON_SER"/>
    <property type="match status" value="1"/>
</dbReference>
<evidence type="ECO:0000256" key="9">
    <source>
        <dbReference type="ARBA" id="ARBA00050665"/>
    </source>
</evidence>
<dbReference type="InterPro" id="IPR027065">
    <property type="entry name" value="Lon_Prtase"/>
</dbReference>
<dbReference type="Gene3D" id="3.40.50.300">
    <property type="entry name" value="P-loop containing nucleotide triphosphate hydrolases"/>
    <property type="match status" value="1"/>
</dbReference>
<keyword evidence="2 14" id="KW-0963">Cytoplasm</keyword>
<evidence type="ECO:0000313" key="22">
    <source>
        <dbReference type="EMBL" id="RMI34418.1"/>
    </source>
</evidence>
<comment type="caution">
    <text evidence="22">The sequence shown here is derived from an EMBL/GenBank/DDBJ whole genome shotgun (WGS) entry which is preliminary data.</text>
</comment>
<evidence type="ECO:0000256" key="17">
    <source>
        <dbReference type="PIRSR" id="PIRSR001174-2"/>
    </source>
</evidence>
<dbReference type="PROSITE" id="PS51787">
    <property type="entry name" value="LON_N"/>
    <property type="match status" value="1"/>
</dbReference>
<dbReference type="GO" id="GO:0016887">
    <property type="term" value="F:ATP hydrolysis activity"/>
    <property type="evidence" value="ECO:0007669"/>
    <property type="project" value="UniProtKB-UniRule"/>
</dbReference>
<comment type="subcellular location">
    <subcellularLocation>
        <location evidence="1 14 15">Cytoplasm</location>
    </subcellularLocation>
</comment>
<dbReference type="OrthoDB" id="9803599at2"/>
<evidence type="ECO:0000259" key="20">
    <source>
        <dbReference type="PROSITE" id="PS51786"/>
    </source>
</evidence>
<evidence type="ECO:0000256" key="3">
    <source>
        <dbReference type="ARBA" id="ARBA00022670"/>
    </source>
</evidence>
<accession>A0A3M2LI24</accession>
<name>A0A3M2LI24_9NOCA</name>
<protein>
    <recommendedName>
        <fullName evidence="12 14">Lon protease</fullName>
        <ecNumber evidence="11 14">3.4.21.53</ecNumber>
    </recommendedName>
    <alternativeName>
        <fullName evidence="13 14">ATP-dependent protease La</fullName>
    </alternativeName>
</protein>
<dbReference type="InterPro" id="IPR054594">
    <property type="entry name" value="Lon_lid"/>
</dbReference>
<sequence length="790" mass="84876">MLFLTDPIVLPGMVVPVELDEAARAAIDAARAGGLDAVLVAPRLTEGYASYGVVATIEQVGRLRGGAPAAVLKAERRAKIGHGVTGPGAALWVEAEPVDIAPADGPTKDLAAEYKKLVVSVLQRREAWQVIDAVNQLSEPSALADTAGYASWLTNDQKRQLLDTPDVAARLTTLIGWTRDHIAEVEVTEKISEDVREGVEKTQREYLLRQQLNAIRKELGENEPDGAEDYRTRVENADLPDAVRTAALREVDRLERGSDQSPEAGWIRTWLDTVLDLPWTAKTTDSTDVAAARAVLDADHHGLDEVKDRMVEYLAVRARRASRGLEVVGGRGSGAVMVLVGPPGVGKTSLGESVARALGRKFVRVALGGVRDEAEIRGHRRTYVGALPGRIVRAIKEAGSMNPVVLLDEIDKVGSDFRGDPAAALLEVLDPAQNHTFRDHYLDLDLDLSDVLFIATANVMETIPGPLLDRMELITIDGYTEADKVAIARDYLVPRQLERNALTSDEVTISDAALREIAANYTREAGVRQMERFIAKALRKAATKLSEQATLGYDEDLGYDENVSRETNRVSLDIGLGDLKEYLGRPRFTPDGVERTAVPGVATGLAVTGAGGDVLYIEANAAEGERSLTLTGQLGDVMKESAQIALTYVRSHLEEIGIEPSVLDRNIHIHFPAGAVPKDGPSAGVTMVTALVSLALGRQVRADVGMTGEVTLNGRVLPIGGVKQKLLAAQRNGLKTVFIPARNEPDLDDVPAEVLEALDVRPIADVAEILAYAIEPVAEPAYAGPLAATA</sequence>
<dbReference type="Proteomes" id="UP000279275">
    <property type="component" value="Unassembled WGS sequence"/>
</dbReference>
<gene>
    <name evidence="14 22" type="primary">lon</name>
    <name evidence="22" type="ORF">EBN03_06335</name>
</gene>
<dbReference type="InterPro" id="IPR014721">
    <property type="entry name" value="Ribsml_uS5_D2-typ_fold_subgr"/>
</dbReference>
<keyword evidence="23" id="KW-1185">Reference proteome</keyword>
<dbReference type="FunFam" id="3.40.50.300:FF:000021">
    <property type="entry name" value="Lon protease homolog"/>
    <property type="match status" value="1"/>
</dbReference>
<dbReference type="AlphaFoldDB" id="A0A3M2LI24"/>
<evidence type="ECO:0000256" key="7">
    <source>
        <dbReference type="ARBA" id="ARBA00022840"/>
    </source>
</evidence>
<keyword evidence="7 14" id="KW-0067">ATP-binding</keyword>
<dbReference type="InterPro" id="IPR008269">
    <property type="entry name" value="Lon_proteolytic"/>
</dbReference>
<dbReference type="SMART" id="SM00464">
    <property type="entry name" value="LON"/>
    <property type="match status" value="1"/>
</dbReference>
<dbReference type="InterPro" id="IPR020568">
    <property type="entry name" value="Ribosomal_Su5_D2-typ_SF"/>
</dbReference>
<dbReference type="Gene3D" id="3.30.230.10">
    <property type="match status" value="1"/>
</dbReference>
<dbReference type="SUPFAM" id="SSF52540">
    <property type="entry name" value="P-loop containing nucleoside triphosphate hydrolases"/>
    <property type="match status" value="1"/>
</dbReference>
<keyword evidence="6 14" id="KW-0720">Serine protease</keyword>
<evidence type="ECO:0000256" key="2">
    <source>
        <dbReference type="ARBA" id="ARBA00022490"/>
    </source>
</evidence>
<evidence type="ECO:0000256" key="4">
    <source>
        <dbReference type="ARBA" id="ARBA00022741"/>
    </source>
</evidence>
<dbReference type="NCBIfam" id="TIGR00763">
    <property type="entry name" value="lon"/>
    <property type="match status" value="1"/>
</dbReference>
<comment type="catalytic activity">
    <reaction evidence="9 14 15 18">
        <text>Hydrolysis of proteins in presence of ATP.</text>
        <dbReference type="EC" id="3.4.21.53"/>
    </reaction>
</comment>
<comment type="subunit">
    <text evidence="14 15">Homohexamer. Organized in a ring with a central cavity.</text>
</comment>
<evidence type="ECO:0000256" key="14">
    <source>
        <dbReference type="HAMAP-Rule" id="MF_01973"/>
    </source>
</evidence>
<proteinExistence type="evidence at transcript level"/>
<dbReference type="GO" id="GO:0034605">
    <property type="term" value="P:cellular response to heat"/>
    <property type="evidence" value="ECO:0007669"/>
    <property type="project" value="UniProtKB-UniRule"/>
</dbReference>
<dbReference type="InterPro" id="IPR003111">
    <property type="entry name" value="Lon_prtase_N"/>
</dbReference>
<dbReference type="InterPro" id="IPR046336">
    <property type="entry name" value="Lon_prtase_N_sf"/>
</dbReference>
<dbReference type="SMART" id="SM00382">
    <property type="entry name" value="AAA"/>
    <property type="match status" value="1"/>
</dbReference>
<evidence type="ECO:0000256" key="1">
    <source>
        <dbReference type="ARBA" id="ARBA00004496"/>
    </source>
</evidence>